<dbReference type="GO" id="GO:0043916">
    <property type="term" value="F:DNA-7-methylguanine glycosylase activity"/>
    <property type="evidence" value="ECO:0007669"/>
    <property type="project" value="TreeGrafter"/>
</dbReference>
<dbReference type="GO" id="GO:0006307">
    <property type="term" value="P:DNA alkylation repair"/>
    <property type="evidence" value="ECO:0007669"/>
    <property type="project" value="TreeGrafter"/>
</dbReference>
<keyword evidence="6" id="KW-0326">Glycosidase</keyword>
<dbReference type="PANTHER" id="PTHR43003:SF5">
    <property type="entry name" value="DNA-3-METHYLADENINE GLYCOSYLASE"/>
    <property type="match status" value="1"/>
</dbReference>
<gene>
    <name evidence="6" type="ORF">FP2506_06351</name>
</gene>
<dbReference type="EC" id="3.2.2.21" evidence="2"/>
<dbReference type="Pfam" id="PF00730">
    <property type="entry name" value="HhH-GPD"/>
    <property type="match status" value="1"/>
</dbReference>
<evidence type="ECO:0000256" key="4">
    <source>
        <dbReference type="ARBA" id="ARBA00023204"/>
    </source>
</evidence>
<keyword evidence="7" id="KW-1185">Reference proteome</keyword>
<dbReference type="PANTHER" id="PTHR43003">
    <property type="entry name" value="DNA-3-METHYLADENINE GLYCOSYLASE"/>
    <property type="match status" value="1"/>
</dbReference>
<dbReference type="SMART" id="SM00478">
    <property type="entry name" value="ENDO3c"/>
    <property type="match status" value="1"/>
</dbReference>
<keyword evidence="3" id="KW-0227">DNA damage</keyword>
<keyword evidence="4" id="KW-0234">DNA repair</keyword>
<dbReference type="Proteomes" id="UP000004310">
    <property type="component" value="Unassembled WGS sequence"/>
</dbReference>
<dbReference type="STRING" id="217511.GCA_001463845_00052"/>
<dbReference type="CDD" id="cd00056">
    <property type="entry name" value="ENDO3c"/>
    <property type="match status" value="1"/>
</dbReference>
<dbReference type="eggNOG" id="COG0122">
    <property type="taxonomic scope" value="Bacteria"/>
</dbReference>
<dbReference type="GO" id="GO:0006285">
    <property type="term" value="P:base-excision repair, AP site formation"/>
    <property type="evidence" value="ECO:0007669"/>
    <property type="project" value="TreeGrafter"/>
</dbReference>
<evidence type="ECO:0000313" key="6">
    <source>
        <dbReference type="EMBL" id="EAU42438.1"/>
    </source>
</evidence>
<dbReference type="InterPro" id="IPR011257">
    <property type="entry name" value="DNA_glycosylase"/>
</dbReference>
<feature type="domain" description="HhH-GPD" evidence="5">
    <location>
        <begin position="56"/>
        <end position="208"/>
    </location>
</feature>
<dbReference type="EMBL" id="AATP01000001">
    <property type="protein sequence ID" value="EAU42438.1"/>
    <property type="molecule type" value="Genomic_DNA"/>
</dbReference>
<dbReference type="RefSeq" id="WP_007066412.1">
    <property type="nucleotide sequence ID" value="NZ_DS022272.1"/>
</dbReference>
<evidence type="ECO:0000256" key="3">
    <source>
        <dbReference type="ARBA" id="ARBA00022763"/>
    </source>
</evidence>
<dbReference type="SUPFAM" id="SSF48150">
    <property type="entry name" value="DNA-glycosylase"/>
    <property type="match status" value="1"/>
</dbReference>
<comment type="catalytic activity">
    <reaction evidence="1">
        <text>Hydrolysis of alkylated DNA, releasing 3-methyladenine, 3-methylguanine, 7-methylguanine and 7-methyladenine.</text>
        <dbReference type="EC" id="3.2.2.21"/>
    </reaction>
</comment>
<evidence type="ECO:0000259" key="5">
    <source>
        <dbReference type="SMART" id="SM00478"/>
    </source>
</evidence>
<organism evidence="6 7">
    <name type="scientific">Fulvimarina pelagi HTCC2506</name>
    <dbReference type="NCBI Taxonomy" id="314231"/>
    <lineage>
        <taxon>Bacteria</taxon>
        <taxon>Pseudomonadati</taxon>
        <taxon>Pseudomonadota</taxon>
        <taxon>Alphaproteobacteria</taxon>
        <taxon>Hyphomicrobiales</taxon>
        <taxon>Aurantimonadaceae</taxon>
        <taxon>Fulvimarina</taxon>
    </lineage>
</organism>
<evidence type="ECO:0000256" key="1">
    <source>
        <dbReference type="ARBA" id="ARBA00000086"/>
    </source>
</evidence>
<dbReference type="Gene3D" id="1.10.340.30">
    <property type="entry name" value="Hypothetical protein, domain 2"/>
    <property type="match status" value="1"/>
</dbReference>
<name>Q0G7C6_9HYPH</name>
<dbReference type="HOGENOM" id="CLU_000445_72_5_5"/>
<dbReference type="GO" id="GO:0032131">
    <property type="term" value="F:alkylated DNA binding"/>
    <property type="evidence" value="ECO:0007669"/>
    <property type="project" value="TreeGrafter"/>
</dbReference>
<accession>Q0G7C6</accession>
<dbReference type="InterPro" id="IPR051912">
    <property type="entry name" value="Alkylbase_DNA_Glycosylase/TA"/>
</dbReference>
<dbReference type="AlphaFoldDB" id="Q0G7C6"/>
<keyword evidence="6" id="KW-0378">Hydrolase</keyword>
<dbReference type="GO" id="GO:0032993">
    <property type="term" value="C:protein-DNA complex"/>
    <property type="evidence" value="ECO:0007669"/>
    <property type="project" value="TreeGrafter"/>
</dbReference>
<reference evidence="6 7" key="1">
    <citation type="journal article" date="2010" name="J. Bacteriol.">
        <title>Genome sequence of Fulvimarina pelagi HTCC2506T, a Mn(II)-oxidizing alphaproteobacterium possessing an aerobic anoxygenic photosynthetic gene cluster and Xanthorhodopsin.</title>
        <authorList>
            <person name="Kang I."/>
            <person name="Oh H.M."/>
            <person name="Lim S.I."/>
            <person name="Ferriera S."/>
            <person name="Giovannoni S.J."/>
            <person name="Cho J.C."/>
        </authorList>
    </citation>
    <scope>NUCLEOTIDE SEQUENCE [LARGE SCALE GENOMIC DNA]</scope>
    <source>
        <strain evidence="6 7">HTCC2506</strain>
    </source>
</reference>
<dbReference type="GO" id="GO:0005737">
    <property type="term" value="C:cytoplasm"/>
    <property type="evidence" value="ECO:0007669"/>
    <property type="project" value="TreeGrafter"/>
</dbReference>
<evidence type="ECO:0000313" key="7">
    <source>
        <dbReference type="Proteomes" id="UP000004310"/>
    </source>
</evidence>
<protein>
    <recommendedName>
        <fullName evidence="2">DNA-3-methyladenine glycosylase II</fullName>
        <ecNumber evidence="2">3.2.2.21</ecNumber>
    </recommendedName>
</protein>
<dbReference type="Gene3D" id="1.10.1670.40">
    <property type="match status" value="1"/>
</dbReference>
<evidence type="ECO:0000256" key="2">
    <source>
        <dbReference type="ARBA" id="ARBA00012000"/>
    </source>
</evidence>
<comment type="caution">
    <text evidence="6">The sequence shown here is derived from an EMBL/GenBank/DDBJ whole genome shotgun (WGS) entry which is preliminary data.</text>
</comment>
<proteinExistence type="predicted"/>
<dbReference type="GO" id="GO:0008725">
    <property type="term" value="F:DNA-3-methyladenine glycosylase activity"/>
    <property type="evidence" value="ECO:0007669"/>
    <property type="project" value="TreeGrafter"/>
</dbReference>
<sequence>MIDRPIGRITSAEDILTELDALAALDPRLLPVIETAGSIPIRRQAEGLRGLCAIVVAQQVSKASADAIFRRLEAEADLDDHDAILALDEGALRRAGLSRPKQATIRELARARAEGTLDFARLASASGRDAIADLVKLRGIGVWTAECYLLFAVGHRDVFPVGDLALQEAVRMVFGLEDRPKPEELSAIAESWAPHRSTAARLFWAYYATRNRRDGTPVG</sequence>
<dbReference type="InterPro" id="IPR003265">
    <property type="entry name" value="HhH-GPD_domain"/>
</dbReference>